<dbReference type="AlphaFoldDB" id="M3E2K6"/>
<feature type="non-terminal residue" evidence="1">
    <location>
        <position position="158"/>
    </location>
</feature>
<dbReference type="Proteomes" id="UP000011732">
    <property type="component" value="Unassembled WGS sequence"/>
</dbReference>
<comment type="caution">
    <text evidence="1">The sequence shown here is derived from an EMBL/GenBank/DDBJ whole genome shotgun (WGS) entry which is preliminary data.</text>
</comment>
<evidence type="ECO:0000313" key="2">
    <source>
        <dbReference type="Proteomes" id="UP000011732"/>
    </source>
</evidence>
<accession>M3E2K6</accession>
<evidence type="ECO:0000313" key="1">
    <source>
        <dbReference type="EMBL" id="EMF28112.1"/>
    </source>
</evidence>
<protein>
    <submittedName>
        <fullName evidence="1">Uncharacterized protein</fullName>
    </submittedName>
</protein>
<proteinExistence type="predicted"/>
<dbReference type="EMBL" id="AOHP01000064">
    <property type="protein sequence ID" value="EMF28112.1"/>
    <property type="molecule type" value="Genomic_DNA"/>
</dbReference>
<organism evidence="1 2">
    <name type="scientific">Streptomyces gancidicus BKS 13-15</name>
    <dbReference type="NCBI Taxonomy" id="1284664"/>
    <lineage>
        <taxon>Bacteria</taxon>
        <taxon>Bacillati</taxon>
        <taxon>Actinomycetota</taxon>
        <taxon>Actinomycetes</taxon>
        <taxon>Kitasatosporales</taxon>
        <taxon>Streptomycetaceae</taxon>
        <taxon>Streptomyces</taxon>
        <taxon>Streptomyces pseudogriseolus group</taxon>
    </lineage>
</organism>
<gene>
    <name evidence="1" type="ORF">H114_15632</name>
</gene>
<reference evidence="1 2" key="1">
    <citation type="journal article" date="2013" name="Genome Announc.">
        <title>Draft Genome Sequence of Streptomyces gancidicus Strain BKS 13-15.</title>
        <authorList>
            <person name="Kumar S."/>
            <person name="Kaur N."/>
            <person name="Singh N.K."/>
            <person name="Raghava G.P."/>
            <person name="Mayilraj S."/>
        </authorList>
    </citation>
    <scope>NUCLEOTIDE SEQUENCE [LARGE SCALE GENOMIC DNA]</scope>
    <source>
        <strain evidence="1 2">BKS 13-15</strain>
    </source>
</reference>
<dbReference type="RefSeq" id="WP_006132752.1">
    <property type="nucleotide sequence ID" value="NZ_AOHP01000064.1"/>
</dbReference>
<name>M3E2K6_STREZ</name>
<keyword evidence="2" id="KW-1185">Reference proteome</keyword>
<sequence length="158" mass="16494">MPLADSGYRAGLRIPHTAGQGKITGGALLGLLDHQVGPVVSHRVPRQGLPRGGKLGRFRLLVPSAPVLVDQRPVDMVSERNSRAGAVAGYMLTVLDGDGAAKHYPGQLSADGQTLTFPKVNLALAGKTSQSIAFVAIRATDPDTTGRTSLTFQIGTET</sequence>